<keyword evidence="2" id="KW-0547">Nucleotide-binding</keyword>
<reference evidence="2" key="1">
    <citation type="submission" date="2022-07" db="EMBL/GenBank/DDBJ databases">
        <title>Faecal culturing of patients with breast cancer.</title>
        <authorList>
            <person name="Teng N.M.Y."/>
            <person name="Kiu R."/>
            <person name="Evans R."/>
            <person name="Baker D.J."/>
            <person name="Zenner C."/>
            <person name="Robinson S.D."/>
            <person name="Hall L.J."/>
        </authorList>
    </citation>
    <scope>NUCLEOTIDE SEQUENCE</scope>
    <source>
        <strain evidence="2">LH1062</strain>
    </source>
</reference>
<proteinExistence type="predicted"/>
<dbReference type="EMBL" id="CP101620">
    <property type="protein sequence ID" value="UTY39341.1"/>
    <property type="molecule type" value="Genomic_DNA"/>
</dbReference>
<name>A0ABY5I1U3_9FIRM</name>
<dbReference type="Pfam" id="PF09820">
    <property type="entry name" value="AAA-ATPase_like"/>
    <property type="match status" value="1"/>
</dbReference>
<evidence type="ECO:0000313" key="2">
    <source>
        <dbReference type="EMBL" id="UTY39341.1"/>
    </source>
</evidence>
<dbReference type="InterPro" id="IPR027417">
    <property type="entry name" value="P-loop_NTPase"/>
</dbReference>
<evidence type="ECO:0000313" key="3">
    <source>
        <dbReference type="Proteomes" id="UP001060112"/>
    </source>
</evidence>
<evidence type="ECO:0000259" key="1">
    <source>
        <dbReference type="Pfam" id="PF09820"/>
    </source>
</evidence>
<organism evidence="2 3">
    <name type="scientific">Allocoprobacillus halotolerans</name>
    <dbReference type="NCBI Taxonomy" id="2944914"/>
    <lineage>
        <taxon>Bacteria</taxon>
        <taxon>Bacillati</taxon>
        <taxon>Bacillota</taxon>
        <taxon>Erysipelotrichia</taxon>
        <taxon>Erysipelotrichales</taxon>
        <taxon>Erysipelotrichaceae</taxon>
        <taxon>Allocoprobacillus</taxon>
    </lineage>
</organism>
<dbReference type="RefSeq" id="WP_290140376.1">
    <property type="nucleotide sequence ID" value="NZ_CP101620.1"/>
</dbReference>
<protein>
    <submittedName>
        <fullName evidence="2">ATP-binding protein</fullName>
    </submittedName>
</protein>
<dbReference type="GO" id="GO:0005524">
    <property type="term" value="F:ATP binding"/>
    <property type="evidence" value="ECO:0007669"/>
    <property type="project" value="UniProtKB-KW"/>
</dbReference>
<dbReference type="PANTHER" id="PTHR34825">
    <property type="entry name" value="CONSERVED PROTEIN, WITH A WEAK D-GALACTARATE DEHYDRATASE/ALTRONATE HYDROLASE DOMAIN"/>
    <property type="match status" value="1"/>
</dbReference>
<sequence>MGIYLNPDNIQFLEAFNKEIYVDKSLLIQQVEYLKKNVNKYICVSRPRRFGKSTDANMLVAYYSKGCDSSDLFNHLKISHTKQYETHLNNHNVFHLNMQDFLSQTHDIKQMIQLINDSLVWDLLLQYKDLMYFDQTKLIRDLNDIYCQTHEQFIFIIDEWDCIFREYKNDKDAQKTYLDFLRNLLKDKPYVELAYMTGILPIKKYGTHSALNMFEEISMIDAEPLPEFMGFTETEVENLCLQHHVSYDEMKEWYDGYQVRDDLSTFSPRSVVSAIVRKKFGNYWTSTETYEALQVYIDMNFDGLKDDVIKLLAGENVPVQTSSFQNDMTTLKSKDDVLTLLIHLGYLGYNDSHQTCYIPNKEVVDSFVNSIRNSDWKETTKALLNSQKLLEATWNQDEEMVAKYIEEAHLDTSILIYNNENALAYTLSIAYIYARNHYTIIREMPTGKGFADMVFIPYHDKPAMIVELKWKQDVQTAITQIKEKKYPKELEKYKDNLLIIGITYDQQTKKHTCCIEKMHDKNCI</sequence>
<dbReference type="SUPFAM" id="SSF52540">
    <property type="entry name" value="P-loop containing nucleoside triphosphate hydrolases"/>
    <property type="match status" value="1"/>
</dbReference>
<keyword evidence="2" id="KW-0067">ATP-binding</keyword>
<dbReference type="PANTHER" id="PTHR34825:SF1">
    <property type="entry name" value="AAA-ATPASE-LIKE DOMAIN-CONTAINING PROTEIN"/>
    <property type="match status" value="1"/>
</dbReference>
<dbReference type="InterPro" id="IPR018631">
    <property type="entry name" value="AAA-ATPase-like_dom"/>
</dbReference>
<feature type="domain" description="AAA-ATPase-like" evidence="1">
    <location>
        <begin position="19"/>
        <end position="205"/>
    </location>
</feature>
<dbReference type="InterPro" id="IPR012547">
    <property type="entry name" value="PDDEXK_9"/>
</dbReference>
<keyword evidence="3" id="KW-1185">Reference proteome</keyword>
<dbReference type="Proteomes" id="UP001060112">
    <property type="component" value="Chromosome"/>
</dbReference>
<accession>A0ABY5I1U3</accession>
<gene>
    <name evidence="2" type="ORF">NMU03_00450</name>
</gene>
<dbReference type="Pfam" id="PF08011">
    <property type="entry name" value="PDDEXK_9"/>
    <property type="match status" value="1"/>
</dbReference>